<dbReference type="InterPro" id="IPR001387">
    <property type="entry name" value="Cro/C1-type_HTH"/>
</dbReference>
<protein>
    <recommendedName>
        <fullName evidence="1">HTH cro/C1-type domain-containing protein</fullName>
    </recommendedName>
</protein>
<name>A0A327REY3_9FLAO</name>
<accession>A0A327REY3</accession>
<gene>
    <name evidence="2" type="ORF">LV92_00268</name>
</gene>
<evidence type="ECO:0000313" key="2">
    <source>
        <dbReference type="EMBL" id="RAJ15570.1"/>
    </source>
</evidence>
<evidence type="ECO:0000313" key="3">
    <source>
        <dbReference type="Proteomes" id="UP000249696"/>
    </source>
</evidence>
<evidence type="ECO:0000259" key="1">
    <source>
        <dbReference type="PROSITE" id="PS50943"/>
    </source>
</evidence>
<dbReference type="AlphaFoldDB" id="A0A327REY3"/>
<comment type="caution">
    <text evidence="2">The sequence shown here is derived from an EMBL/GenBank/DDBJ whole genome shotgun (WGS) entry which is preliminary data.</text>
</comment>
<dbReference type="Proteomes" id="UP000249696">
    <property type="component" value="Unassembled WGS sequence"/>
</dbReference>
<keyword evidence="3" id="KW-1185">Reference proteome</keyword>
<dbReference type="EMBL" id="QLLN01000001">
    <property type="protein sequence ID" value="RAJ15570.1"/>
    <property type="molecule type" value="Genomic_DNA"/>
</dbReference>
<proteinExistence type="predicted"/>
<organism evidence="2 3">
    <name type="scientific">Arenibacter echinorum</name>
    <dbReference type="NCBI Taxonomy" id="440515"/>
    <lineage>
        <taxon>Bacteria</taxon>
        <taxon>Pseudomonadati</taxon>
        <taxon>Bacteroidota</taxon>
        <taxon>Flavobacteriia</taxon>
        <taxon>Flavobacteriales</taxon>
        <taxon>Flavobacteriaceae</taxon>
        <taxon>Arenibacter</taxon>
    </lineage>
</organism>
<reference evidence="2 3" key="1">
    <citation type="submission" date="2018-06" db="EMBL/GenBank/DDBJ databases">
        <title>Genomic Encyclopedia of Archaeal and Bacterial Type Strains, Phase II (KMG-II): from individual species to whole genera.</title>
        <authorList>
            <person name="Goeker M."/>
        </authorList>
    </citation>
    <scope>NUCLEOTIDE SEQUENCE [LARGE SCALE GENOMIC DNA]</scope>
    <source>
        <strain evidence="2 3">DSM 23522</strain>
    </source>
</reference>
<dbReference type="PROSITE" id="PS50943">
    <property type="entry name" value="HTH_CROC1"/>
    <property type="match status" value="1"/>
</dbReference>
<sequence length="137" mass="15886">MTLGMKKNEVPQDKSNLESANFKELCYAVDENGEYTTELSTGWSPKTIALNNAIEALNERISASKQRVIDLKVSPLEYYMELHKMDLPILASYVGIWKWRVKRHFRPAVFKSLNNKTLQKYADVFDITIEELQRTDL</sequence>
<feature type="domain" description="HTH cro/C1-type" evidence="1">
    <location>
        <begin position="111"/>
        <end position="132"/>
    </location>
</feature>